<evidence type="ECO:0000313" key="2">
    <source>
        <dbReference type="Proteomes" id="UP000288805"/>
    </source>
</evidence>
<reference evidence="1 2" key="1">
    <citation type="journal article" date="2018" name="PLoS Genet.">
        <title>Population sequencing reveals clonal diversity and ancestral inbreeding in the grapevine cultivar Chardonnay.</title>
        <authorList>
            <person name="Roach M.J."/>
            <person name="Johnson D.L."/>
            <person name="Bohlmann J."/>
            <person name="van Vuuren H.J."/>
            <person name="Jones S.J."/>
            <person name="Pretorius I.S."/>
            <person name="Schmidt S.A."/>
            <person name="Borneman A.R."/>
        </authorList>
    </citation>
    <scope>NUCLEOTIDE SEQUENCE [LARGE SCALE GENOMIC DNA]</scope>
    <source>
        <strain evidence="2">cv. Chardonnay</strain>
        <tissue evidence="1">Leaf</tissue>
    </source>
</reference>
<dbReference type="EMBL" id="QGNW01000915">
    <property type="protein sequence ID" value="RVW58979.1"/>
    <property type="molecule type" value="Genomic_DNA"/>
</dbReference>
<dbReference type="Proteomes" id="UP000288805">
    <property type="component" value="Unassembled WGS sequence"/>
</dbReference>
<dbReference type="AlphaFoldDB" id="A0A438FG63"/>
<protein>
    <submittedName>
        <fullName evidence="1">Uncharacterized protein</fullName>
    </submittedName>
</protein>
<evidence type="ECO:0000313" key="1">
    <source>
        <dbReference type="EMBL" id="RVW58979.1"/>
    </source>
</evidence>
<sequence>MTVKNCKAKNPQVTKPTLGWLHMTDLSDAQTRANVGRGSKLQRSLSGIAMEVHRDSRESKIETTRLKGEGHGSRIIEYLIDIKNKNLPETARDWSETTLFSYYTLFKLCSALLLPYWFPLRNVLSGYSASQVIYCCHWPWLRGEEKTVQKGGYREKERNFSLISRGEGELRFTGFLVGFGEGEHNSLEAEQYFLRGGSSKYGHMKFG</sequence>
<accession>A0A438FG63</accession>
<organism evidence="1 2">
    <name type="scientific">Vitis vinifera</name>
    <name type="common">Grape</name>
    <dbReference type="NCBI Taxonomy" id="29760"/>
    <lineage>
        <taxon>Eukaryota</taxon>
        <taxon>Viridiplantae</taxon>
        <taxon>Streptophyta</taxon>
        <taxon>Embryophyta</taxon>
        <taxon>Tracheophyta</taxon>
        <taxon>Spermatophyta</taxon>
        <taxon>Magnoliopsida</taxon>
        <taxon>eudicotyledons</taxon>
        <taxon>Gunneridae</taxon>
        <taxon>Pentapetalae</taxon>
        <taxon>rosids</taxon>
        <taxon>Vitales</taxon>
        <taxon>Vitaceae</taxon>
        <taxon>Viteae</taxon>
        <taxon>Vitis</taxon>
    </lineage>
</organism>
<name>A0A438FG63_VITVI</name>
<proteinExistence type="predicted"/>
<gene>
    <name evidence="1" type="ORF">CK203_113054</name>
</gene>
<comment type="caution">
    <text evidence="1">The sequence shown here is derived from an EMBL/GenBank/DDBJ whole genome shotgun (WGS) entry which is preliminary data.</text>
</comment>